<evidence type="ECO:0000313" key="3">
    <source>
        <dbReference type="EMBL" id="CAL2076861.1"/>
    </source>
</evidence>
<protein>
    <recommendedName>
        <fullName evidence="2">DUF6443 domain-containing protein</fullName>
    </recommendedName>
</protein>
<dbReference type="Pfam" id="PF11617">
    <property type="entry name" value="Cu-binding_MopE"/>
    <property type="match status" value="1"/>
</dbReference>
<feature type="chain" id="PRO_5045470309" description="DUF6443 domain-containing protein" evidence="1">
    <location>
        <begin position="21"/>
        <end position="1718"/>
    </location>
</feature>
<accession>A0ABP1EEE9</accession>
<keyword evidence="4" id="KW-1185">Reference proteome</keyword>
<evidence type="ECO:0000313" key="4">
    <source>
        <dbReference type="Proteomes" id="UP001497416"/>
    </source>
</evidence>
<dbReference type="InterPro" id="IPR022385">
    <property type="entry name" value="Rhs_assc_core"/>
</dbReference>
<organism evidence="3 4">
    <name type="scientific">Tenacibaculum platacis</name>
    <dbReference type="NCBI Taxonomy" id="3137852"/>
    <lineage>
        <taxon>Bacteria</taxon>
        <taxon>Pseudomonadati</taxon>
        <taxon>Bacteroidota</taxon>
        <taxon>Flavobacteriia</taxon>
        <taxon>Flavobacteriales</taxon>
        <taxon>Flavobacteriaceae</taxon>
        <taxon>Tenacibaculum</taxon>
    </lineage>
</organism>
<dbReference type="InterPro" id="IPR021655">
    <property type="entry name" value="Put_metal-bd"/>
</dbReference>
<dbReference type="EMBL" id="CAXIXY010000003">
    <property type="protein sequence ID" value="CAL2076861.1"/>
    <property type="molecule type" value="Genomic_DNA"/>
</dbReference>
<evidence type="ECO:0000256" key="1">
    <source>
        <dbReference type="SAM" id="SignalP"/>
    </source>
</evidence>
<dbReference type="RefSeq" id="WP_348710007.1">
    <property type="nucleotide sequence ID" value="NZ_CAXIXY010000003.1"/>
</dbReference>
<feature type="signal peptide" evidence="1">
    <location>
        <begin position="1"/>
        <end position="20"/>
    </location>
</feature>
<proteinExistence type="predicted"/>
<dbReference type="Proteomes" id="UP001497416">
    <property type="component" value="Unassembled WGS sequence"/>
</dbReference>
<dbReference type="Pfam" id="PF20041">
    <property type="entry name" value="DUF6443"/>
    <property type="match status" value="1"/>
</dbReference>
<dbReference type="Gene3D" id="2.180.10.10">
    <property type="entry name" value="RHS repeat-associated core"/>
    <property type="match status" value="1"/>
</dbReference>
<comment type="caution">
    <text evidence="3">The sequence shown here is derived from an EMBL/GenBank/DDBJ whole genome shotgun (WGS) entry which is preliminary data.</text>
</comment>
<dbReference type="InterPro" id="IPR045619">
    <property type="entry name" value="DUF6443"/>
</dbReference>
<reference evidence="3 4" key="1">
    <citation type="submission" date="2024-05" db="EMBL/GenBank/DDBJ databases">
        <authorList>
            <person name="Duchaud E."/>
        </authorList>
    </citation>
    <scope>NUCLEOTIDE SEQUENCE [LARGE SCALE GENOMIC DNA]</scope>
    <source>
        <strain evidence="3">Ena-SAMPLE-TAB-13-05-2024-13:56:06:370-140302</strain>
    </source>
</reference>
<keyword evidence="1" id="KW-0732">Signal</keyword>
<sequence>MNNKIYILVFLWLVGFTAQAQLVDNPIGDGGGTTRYYFDSDGDGFGDPNSNWLSSPANRYVPNNADCNDNDDTIYPEAPELCDGKDNNCDGNVDESVKPGIPSAPTSISMTCGVTKITRSNPPNGITWYWQTSPTGKSTNVSSATYDARNGNTIYLRGQNNFTKCWGSARTINYSIQGFPETPPMPTITKLCGKTVFTRGTPPPGVTWHWRELAATNEPSSTAKTFEMTSGTRIYLTAQNDATGCWSAATFIDYSVNEIPAVPSAVSITKNCGNTVLTRLDAPTGFSWFWQLAADETKTGTINAAKTYTVSSGNKMYLKARNNATGCWSSARTINYTVDQVPATPTITGITNNCGNTVVTRGTVPNGETWYWKRNDDEVESIYTSSSITFEKGSIYYLKAKNNSSGCWSAARVINYSVNAIPGVPKLPTITKNCGNTVLTKTASPNGITWFWQTTSNGTETEILNSSITYTATSGTRIFLRSRVDNTGCWGDAREITFTINQESTWYADGDNDGYGDPNQSISACEQPSGYVADNTDQCPDDGTLQQGCSVDTGGLNLSNENYVFSRAFQKAMTSESQISETPDVIENITYFDGLGRTKQQVAIKSSPSQKDIVSHTSYDVIGRQSKQYLPFERTTSNGSFKTVNVISDINSYYKSKYPNDFAGVTTTSSDFNAFSETVFENSPLNRTLEQGAPGKAWKANRNSDTDHTIKFNWRGNNTDEVVRFDVNFEFNNTERPVLVKHQNNYGVGQLNVTITKDENWKTTDGNNHTTKEYKDKLDRIVLKRTYESGIPHDTHYVYDRFGNLTFVLSPKVTVEDGVSPEELSELCYQYKYDYRNRLIEKKIPGKGWEYIVYNKLDQPVLTQDANLRKVNTGKRFDYWLFTKYDAHGRVAYTGKIINNSTRKILQSRAQSSTYTAFEKKSSSPITVYGVNVYYTKTAYPTSMQNIYTQNYYDTYDFDIAGLDNPGTVYGEAISNRTTSLPTGSKVRVLGTNHWITTVTYYDKKGRPIYVASKNSFLETKDIVESKLDFSGKVLETKSTHIKGTNSPIVTIDKFTYDHVGRLLTQVQTINNLSTEQIVANAYDALGQLVTKKVGGTVVNESQPVTSLQKVDYTYNVRGWLQQINNPDALGDDLFGFKIAYNDARNGATPLFNGNISETEWKTANDNQLRWYKYNYDALNRLKSTQDNENKYSTFGIEYDKNGNIYKLKRHGFKNASDFNFMDDLTYAYDNGNKLLKVSDAGNIDFGFKDGVNTNDDFEYDINGNIIVDRNKGITAIVYNHLNLPTQVTINGKNIDYTYDATGNRLRKLVNNVATDYAGDYVYENNDLQFFNHSEGYIEPITENGSTIFSSLDYIYQYKDHLGNIRLSYKNIGNSGAIENQIVQEKNYYAFGLAHKGYNETVNGRNHKYGYNGKEENNEESLEWLDFGARNFDATIGRWMNIDPLSDKYPSHSVYNFALNNPLSFIDSDGRSPDPILSKVVQEAIQNASFSRALQKINAVYHKIFGRILFDSNPTLASIPIESKYIFEENASSVLGGNEINFSSEFNLFGKIFKTFGYFGKKSKPGLFNITSVNVLKGKSSRYITDNYGGYGGYAVDLSNGPSTIIRLSFPDSETHEIFEKLLDAASDSFVEELIRNYKQLSDLYELSELTDEVNNLYNSFDRKVAFDKNSERGKRYLNLLSKYQKKKRDYREKYNNTEFWEWLKKFIQSQMKGENKK</sequence>
<evidence type="ECO:0000259" key="2">
    <source>
        <dbReference type="Pfam" id="PF20041"/>
    </source>
</evidence>
<name>A0ABP1EEE9_9FLAO</name>
<gene>
    <name evidence="3" type="ORF">T190607A01A_10432</name>
</gene>
<feature type="domain" description="DUF6443" evidence="2">
    <location>
        <begin position="567"/>
        <end position="711"/>
    </location>
</feature>
<dbReference type="NCBIfam" id="TIGR03696">
    <property type="entry name" value="Rhs_assc_core"/>
    <property type="match status" value="1"/>
</dbReference>